<comment type="caution">
    <text evidence="1">The sequence shown here is derived from an EMBL/GenBank/DDBJ whole genome shotgun (WGS) entry which is preliminary data.</text>
</comment>
<proteinExistence type="predicted"/>
<keyword evidence="2" id="KW-1185">Reference proteome</keyword>
<dbReference type="RefSeq" id="WP_386410765.1">
    <property type="nucleotide sequence ID" value="NZ_JBHSZO010000002.1"/>
</dbReference>
<gene>
    <name evidence="1" type="ORF">ACFQLX_01300</name>
</gene>
<organism evidence="1 2">
    <name type="scientific">Streptomyces polyrhachis</name>
    <dbReference type="NCBI Taxonomy" id="1282885"/>
    <lineage>
        <taxon>Bacteria</taxon>
        <taxon>Bacillati</taxon>
        <taxon>Actinomycetota</taxon>
        <taxon>Actinomycetes</taxon>
        <taxon>Kitasatosporales</taxon>
        <taxon>Streptomycetaceae</taxon>
        <taxon>Streptomyces</taxon>
    </lineage>
</organism>
<name>A0ABW2GBL7_9ACTN</name>
<reference evidence="2" key="1">
    <citation type="journal article" date="2019" name="Int. J. Syst. Evol. Microbiol.">
        <title>The Global Catalogue of Microorganisms (GCM) 10K type strain sequencing project: providing services to taxonomists for standard genome sequencing and annotation.</title>
        <authorList>
            <consortium name="The Broad Institute Genomics Platform"/>
            <consortium name="The Broad Institute Genome Sequencing Center for Infectious Disease"/>
            <person name="Wu L."/>
            <person name="Ma J."/>
        </authorList>
    </citation>
    <scope>NUCLEOTIDE SEQUENCE [LARGE SCALE GENOMIC DNA]</scope>
    <source>
        <strain evidence="2">CGMCC 1.13681</strain>
    </source>
</reference>
<dbReference type="Proteomes" id="UP001596413">
    <property type="component" value="Unassembled WGS sequence"/>
</dbReference>
<dbReference type="EMBL" id="JBHSZO010000002">
    <property type="protein sequence ID" value="MFC7216816.1"/>
    <property type="molecule type" value="Genomic_DNA"/>
</dbReference>
<accession>A0ABW2GBL7</accession>
<sequence length="127" mass="13533">MTSDEDFALLVTPGASSTVLELPEATPGAVAAQVVEQLLAADASLTEVTLRVGDRPYGLVTRARLAELLGHAPRQVGDGDLGLLPGPGSFVLLRFGCAHCGREELRVHVDEERLPGCPEHGRMERRP</sequence>
<protein>
    <submittedName>
        <fullName evidence="1">Uncharacterized protein</fullName>
    </submittedName>
</protein>
<evidence type="ECO:0000313" key="1">
    <source>
        <dbReference type="EMBL" id="MFC7216816.1"/>
    </source>
</evidence>
<evidence type="ECO:0000313" key="2">
    <source>
        <dbReference type="Proteomes" id="UP001596413"/>
    </source>
</evidence>